<organism evidence="3 4">
    <name type="scientific">Bimuria novae-zelandiae CBS 107.79</name>
    <dbReference type="NCBI Taxonomy" id="1447943"/>
    <lineage>
        <taxon>Eukaryota</taxon>
        <taxon>Fungi</taxon>
        <taxon>Dikarya</taxon>
        <taxon>Ascomycota</taxon>
        <taxon>Pezizomycotina</taxon>
        <taxon>Dothideomycetes</taxon>
        <taxon>Pleosporomycetidae</taxon>
        <taxon>Pleosporales</taxon>
        <taxon>Massarineae</taxon>
        <taxon>Didymosphaeriaceae</taxon>
        <taxon>Bimuria</taxon>
    </lineage>
</organism>
<sequence length="180" mass="20563">MNSNGTNNHLPGPSDAEGFRKGMDDNLLSAIICLSERVNNIHDCAGTPIGQIHLSSLRPRLIHHRHTEIGLDILPAYQGKGYGSEAIRWALDYAFRRAGLHRVRIRAFEWNTGACRLYERLGFVLEGREREACWHEGRFWDEVRFGMLEGEWRAMVEEEKKEKEGEGKGEKMDESGVPMI</sequence>
<dbReference type="PANTHER" id="PTHR43415:SF3">
    <property type="entry name" value="GNAT-FAMILY ACETYLTRANSFERASE"/>
    <property type="match status" value="1"/>
</dbReference>
<keyword evidence="3" id="KW-0808">Transferase</keyword>
<feature type="domain" description="N-acetyltransferase" evidence="2">
    <location>
        <begin position="1"/>
        <end position="146"/>
    </location>
</feature>
<dbReference type="CDD" id="cd04301">
    <property type="entry name" value="NAT_SF"/>
    <property type="match status" value="1"/>
</dbReference>
<evidence type="ECO:0000256" key="1">
    <source>
        <dbReference type="SAM" id="MobiDB-lite"/>
    </source>
</evidence>
<gene>
    <name evidence="3" type="ORF">BU23DRAFT_557755</name>
</gene>
<dbReference type="InterPro" id="IPR000182">
    <property type="entry name" value="GNAT_dom"/>
</dbReference>
<dbReference type="PANTHER" id="PTHR43415">
    <property type="entry name" value="SPERMIDINE N(1)-ACETYLTRANSFERASE"/>
    <property type="match status" value="1"/>
</dbReference>
<feature type="compositionally biased region" description="Basic and acidic residues" evidence="1">
    <location>
        <begin position="158"/>
        <end position="174"/>
    </location>
</feature>
<dbReference type="Proteomes" id="UP000800036">
    <property type="component" value="Unassembled WGS sequence"/>
</dbReference>
<proteinExistence type="predicted"/>
<dbReference type="AlphaFoldDB" id="A0A6A5UVR3"/>
<dbReference type="InterPro" id="IPR016181">
    <property type="entry name" value="Acyl_CoA_acyltransferase"/>
</dbReference>
<keyword evidence="4" id="KW-1185">Reference proteome</keyword>
<dbReference type="PROSITE" id="PS51186">
    <property type="entry name" value="GNAT"/>
    <property type="match status" value="1"/>
</dbReference>
<dbReference type="SUPFAM" id="SSF55729">
    <property type="entry name" value="Acyl-CoA N-acyltransferases (Nat)"/>
    <property type="match status" value="1"/>
</dbReference>
<dbReference type="Pfam" id="PF00583">
    <property type="entry name" value="Acetyltransf_1"/>
    <property type="match status" value="1"/>
</dbReference>
<dbReference type="GO" id="GO:0016747">
    <property type="term" value="F:acyltransferase activity, transferring groups other than amino-acyl groups"/>
    <property type="evidence" value="ECO:0007669"/>
    <property type="project" value="InterPro"/>
</dbReference>
<accession>A0A6A5UVR3</accession>
<feature type="region of interest" description="Disordered" evidence="1">
    <location>
        <begin position="158"/>
        <end position="180"/>
    </location>
</feature>
<dbReference type="EMBL" id="ML976711">
    <property type="protein sequence ID" value="KAF1969263.1"/>
    <property type="molecule type" value="Genomic_DNA"/>
</dbReference>
<evidence type="ECO:0000259" key="2">
    <source>
        <dbReference type="PROSITE" id="PS51186"/>
    </source>
</evidence>
<evidence type="ECO:0000313" key="3">
    <source>
        <dbReference type="EMBL" id="KAF1969263.1"/>
    </source>
</evidence>
<dbReference type="OrthoDB" id="64477at2759"/>
<name>A0A6A5UVR3_9PLEO</name>
<protein>
    <submittedName>
        <fullName evidence="3">Acyl-CoA N-acyltransferase</fullName>
    </submittedName>
</protein>
<dbReference type="Gene3D" id="3.40.630.30">
    <property type="match status" value="1"/>
</dbReference>
<keyword evidence="3" id="KW-0012">Acyltransferase</keyword>
<reference evidence="3" key="1">
    <citation type="journal article" date="2020" name="Stud. Mycol.">
        <title>101 Dothideomycetes genomes: a test case for predicting lifestyles and emergence of pathogens.</title>
        <authorList>
            <person name="Haridas S."/>
            <person name="Albert R."/>
            <person name="Binder M."/>
            <person name="Bloem J."/>
            <person name="Labutti K."/>
            <person name="Salamov A."/>
            <person name="Andreopoulos B."/>
            <person name="Baker S."/>
            <person name="Barry K."/>
            <person name="Bills G."/>
            <person name="Bluhm B."/>
            <person name="Cannon C."/>
            <person name="Castanera R."/>
            <person name="Culley D."/>
            <person name="Daum C."/>
            <person name="Ezra D."/>
            <person name="Gonzalez J."/>
            <person name="Henrissat B."/>
            <person name="Kuo A."/>
            <person name="Liang C."/>
            <person name="Lipzen A."/>
            <person name="Lutzoni F."/>
            <person name="Magnuson J."/>
            <person name="Mondo S."/>
            <person name="Nolan M."/>
            <person name="Ohm R."/>
            <person name="Pangilinan J."/>
            <person name="Park H.-J."/>
            <person name="Ramirez L."/>
            <person name="Alfaro M."/>
            <person name="Sun H."/>
            <person name="Tritt A."/>
            <person name="Yoshinaga Y."/>
            <person name="Zwiers L.-H."/>
            <person name="Turgeon B."/>
            <person name="Goodwin S."/>
            <person name="Spatafora J."/>
            <person name="Crous P."/>
            <person name="Grigoriev I."/>
        </authorList>
    </citation>
    <scope>NUCLEOTIDE SEQUENCE</scope>
    <source>
        <strain evidence="3">CBS 107.79</strain>
    </source>
</reference>
<evidence type="ECO:0000313" key="4">
    <source>
        <dbReference type="Proteomes" id="UP000800036"/>
    </source>
</evidence>